<gene>
    <name evidence="2" type="ORF">LXT12_25980</name>
</gene>
<dbReference type="PANTHER" id="PTHR36924:SF1">
    <property type="entry name" value="ANTITOXIN HIGA-1"/>
    <property type="match status" value="1"/>
</dbReference>
<dbReference type="InterPro" id="IPR013430">
    <property type="entry name" value="Toxin_antidote_HigA"/>
</dbReference>
<sequence>MKPLGISAVRLASCIGLSAASIRRLMRGNRRLTAETALRLGLFFSMEPRFWTNLQADYDLRTAARKSLKNLRFRVKPLAPEARPGRT</sequence>
<evidence type="ECO:0000313" key="3">
    <source>
        <dbReference type="Proteomes" id="UP001201463"/>
    </source>
</evidence>
<dbReference type="InterPro" id="IPR010982">
    <property type="entry name" value="Lambda_DNA-bd_dom_sf"/>
</dbReference>
<organism evidence="2 3">
    <name type="scientific">Pelomonas caseinilytica</name>
    <dbReference type="NCBI Taxonomy" id="2906763"/>
    <lineage>
        <taxon>Bacteria</taxon>
        <taxon>Pseudomonadati</taxon>
        <taxon>Pseudomonadota</taxon>
        <taxon>Betaproteobacteria</taxon>
        <taxon>Burkholderiales</taxon>
        <taxon>Sphaerotilaceae</taxon>
        <taxon>Roseateles</taxon>
    </lineage>
</organism>
<dbReference type="NCBIfam" id="TIGR02607">
    <property type="entry name" value="antidote_HigA"/>
    <property type="match status" value="1"/>
</dbReference>
<evidence type="ECO:0000313" key="2">
    <source>
        <dbReference type="EMBL" id="MCE4540687.1"/>
    </source>
</evidence>
<protein>
    <submittedName>
        <fullName evidence="2">HigA family addiction module antitoxin</fullName>
    </submittedName>
</protein>
<keyword evidence="3" id="KW-1185">Reference proteome</keyword>
<accession>A0ABS8XP52</accession>
<dbReference type="Gene3D" id="1.10.260.40">
    <property type="entry name" value="lambda repressor-like DNA-binding domains"/>
    <property type="match status" value="1"/>
</dbReference>
<reference evidence="2 3" key="1">
    <citation type="submission" date="2021-12" db="EMBL/GenBank/DDBJ databases">
        <title>Genome seq of p7.</title>
        <authorList>
            <person name="Seo T."/>
        </authorList>
    </citation>
    <scope>NUCLEOTIDE SEQUENCE [LARGE SCALE GENOMIC DNA]</scope>
    <source>
        <strain evidence="2 3">P7</strain>
    </source>
</reference>
<keyword evidence="1" id="KW-0238">DNA-binding</keyword>
<dbReference type="Proteomes" id="UP001201463">
    <property type="component" value="Unassembled WGS sequence"/>
</dbReference>
<name>A0ABS8XP52_9BURK</name>
<comment type="caution">
    <text evidence="2">The sequence shown here is derived from an EMBL/GenBank/DDBJ whole genome shotgun (WGS) entry which is preliminary data.</text>
</comment>
<evidence type="ECO:0000256" key="1">
    <source>
        <dbReference type="ARBA" id="ARBA00023125"/>
    </source>
</evidence>
<proteinExistence type="predicted"/>
<dbReference type="EMBL" id="JAJTWT010000021">
    <property type="protein sequence ID" value="MCE4540687.1"/>
    <property type="molecule type" value="Genomic_DNA"/>
</dbReference>
<dbReference type="SUPFAM" id="SSF47413">
    <property type="entry name" value="lambda repressor-like DNA-binding domains"/>
    <property type="match status" value="1"/>
</dbReference>
<dbReference type="PANTHER" id="PTHR36924">
    <property type="entry name" value="ANTITOXIN HIGA-1"/>
    <property type="match status" value="1"/>
</dbReference>